<dbReference type="InterPro" id="IPR001807">
    <property type="entry name" value="ClC"/>
</dbReference>
<reference evidence="16" key="1">
    <citation type="submission" date="2012-01" db="EMBL/GenBank/DDBJ databases">
        <title>The Genome Sequence of Oreochromis niloticus (Nile Tilapia).</title>
        <authorList>
            <consortium name="Broad Institute Genome Assembly Team"/>
            <consortium name="Broad Institute Sequencing Platform"/>
            <person name="Di Palma F."/>
            <person name="Johnson J."/>
            <person name="Lander E.S."/>
            <person name="Lindblad-Toh K."/>
        </authorList>
    </citation>
    <scope>NUCLEOTIDE SEQUENCE [LARGE SCALE GENOMIC DNA]</scope>
</reference>
<evidence type="ECO:0000256" key="5">
    <source>
        <dbReference type="ARBA" id="ARBA00022882"/>
    </source>
</evidence>
<keyword evidence="7" id="KW-0406">Ion transport</keyword>
<dbReference type="Gene3D" id="1.10.3080.10">
    <property type="entry name" value="Clc chloride channel"/>
    <property type="match status" value="1"/>
</dbReference>
<feature type="transmembrane region" description="Helical" evidence="14">
    <location>
        <begin position="38"/>
        <end position="60"/>
    </location>
</feature>
<dbReference type="PRINTS" id="PR00762">
    <property type="entry name" value="CLCHANNEL"/>
</dbReference>
<evidence type="ECO:0000256" key="8">
    <source>
        <dbReference type="ARBA" id="ARBA00023122"/>
    </source>
</evidence>
<dbReference type="GO" id="GO:0034707">
    <property type="term" value="C:chloride channel complex"/>
    <property type="evidence" value="ECO:0007669"/>
    <property type="project" value="UniProtKB-KW"/>
</dbReference>
<keyword evidence="6 14" id="KW-1133">Transmembrane helix</keyword>
<name>A0A669DIY8_ORENI</name>
<comment type="subcellular location">
    <subcellularLocation>
        <location evidence="1">Membrane</location>
        <topology evidence="1">Multi-pass membrane protein</topology>
    </subcellularLocation>
</comment>
<evidence type="ECO:0000313" key="15">
    <source>
        <dbReference type="Ensembl" id="ENSONIP00000060697.1"/>
    </source>
</evidence>
<proteinExistence type="predicted"/>
<dbReference type="Gene3D" id="3.10.580.10">
    <property type="entry name" value="CBS-domain"/>
    <property type="match status" value="2"/>
</dbReference>
<feature type="transmembrane region" description="Helical" evidence="14">
    <location>
        <begin position="371"/>
        <end position="392"/>
    </location>
</feature>
<keyword evidence="9 14" id="KW-0472">Membrane</keyword>
<feature type="transmembrane region" description="Helical" evidence="14">
    <location>
        <begin position="186"/>
        <end position="210"/>
    </location>
</feature>
<dbReference type="AlphaFoldDB" id="A0A669DIY8"/>
<feature type="transmembrane region" description="Helical" evidence="14">
    <location>
        <begin position="222"/>
        <end position="242"/>
    </location>
</feature>
<dbReference type="GO" id="GO:0005247">
    <property type="term" value="F:voltage-gated chloride channel activity"/>
    <property type="evidence" value="ECO:0007669"/>
    <property type="project" value="TreeGrafter"/>
</dbReference>
<dbReference type="GO" id="GO:0005886">
    <property type="term" value="C:plasma membrane"/>
    <property type="evidence" value="ECO:0007669"/>
    <property type="project" value="TreeGrafter"/>
</dbReference>
<dbReference type="FunFam" id="3.10.580.10:FF:000032">
    <property type="entry name" value="Chloride channel protein"/>
    <property type="match status" value="1"/>
</dbReference>
<dbReference type="FunFam" id="1.10.3080.10:FF:000003">
    <property type="entry name" value="Chloride channel 2"/>
    <property type="match status" value="1"/>
</dbReference>
<evidence type="ECO:0000313" key="16">
    <source>
        <dbReference type="Proteomes" id="UP000005207"/>
    </source>
</evidence>
<feature type="transmembrane region" description="Helical" evidence="14">
    <location>
        <begin position="437"/>
        <end position="459"/>
    </location>
</feature>
<keyword evidence="4" id="KW-0677">Repeat</keyword>
<evidence type="ECO:0000256" key="11">
    <source>
        <dbReference type="ARBA" id="ARBA00023214"/>
    </source>
</evidence>
<feature type="transmembrane region" description="Helical" evidence="14">
    <location>
        <begin position="81"/>
        <end position="103"/>
    </location>
</feature>
<keyword evidence="10" id="KW-0869">Chloride channel</keyword>
<evidence type="ECO:0000256" key="7">
    <source>
        <dbReference type="ARBA" id="ARBA00023065"/>
    </source>
</evidence>
<evidence type="ECO:0000256" key="12">
    <source>
        <dbReference type="ARBA" id="ARBA00023303"/>
    </source>
</evidence>
<keyword evidence="8" id="KW-0129">CBS domain</keyword>
<sequence length="817" mass="90919">QSNMETDAADEQTRSYSKCRDCIARVQRFLVTRLGEDWIFLVLLGITMALVSWTMDYASAKSLQAYKWIHGELRGNIPLQYLAWVSYPLMFILFSSLFCHLVSPQAIGSGIPELKTILRGVVLKEYLTLKAFIAKVIGLTAALGSGMPVGKEGPFVHIASICAAVLSRFMSFFSGVYQNPYCYTDILTVGCAVGVGCCFGTPLGGVLFSIEVTSTYFAVRNYWRGYFAATFSAFIFRVLSVFNKDAVTITALFRTNFRMDFPFDLQELPAFAVIGIFCGFLGAFFVYLNRQVVLFMRRPNAMTRFLTKHRLLFPAVVTLIIATLTFPPGFGQFMAGELMPRECINSLFDNFTWTKISGSPPPVGLGRSAAWLHPDVSVFVILVLFFLMKFWMSAVATTMPIPSGAFMPVFILGAAFGRLVGEIMATLFPHGIVFDGILYRIIPGGYAVIGAAALTGAVTHTVSTAVICFELTGQISHILPMMVAVILANMVAQGLQPSLYDSIIQVKKLPYLPELGFGHMSQYNIFVEDIMVTTVKFMSSQSTYREVKLLLDSTSLKSIPLVDSKGKQIDKAPSLLLIGDYRDQGSATFNTQRAIWTQFPQKRKHWEPLQEQNQSQKHSWESFAFVDEEEEEEEEDGEKVGVSFNIFIGIFHLLCMGFHSIAAFLSFNLFNIKAWEEEEMDKPMEIDEIRVDPSPFQLVERTSLHKTHTLFSLLGLSHAYVTSTGKLVGVVALKELQKAIEGSTRSGVRLRPPLASFRDISNHNSVSKPPPSSPNAPSSPPSSSPPSPEIVMNTRSLTHMRIHRPLLNYFQNPSEKS</sequence>
<feature type="transmembrane region" description="Helical" evidence="14">
    <location>
        <begin position="471"/>
        <end position="492"/>
    </location>
</feature>
<dbReference type="GeneTree" id="ENSGT00940000157383"/>
<feature type="transmembrane region" description="Helical" evidence="14">
    <location>
        <begin position="268"/>
        <end position="290"/>
    </location>
</feature>
<dbReference type="Ensembl" id="ENSONIT00000076458.1">
    <property type="protein sequence ID" value="ENSONIP00000060697.1"/>
    <property type="gene ID" value="ENSONIG00000007006.2"/>
</dbReference>
<dbReference type="InterPro" id="IPR046342">
    <property type="entry name" value="CBS_dom_sf"/>
</dbReference>
<evidence type="ECO:0000256" key="13">
    <source>
        <dbReference type="SAM" id="MobiDB-lite"/>
    </source>
</evidence>
<evidence type="ECO:0000256" key="6">
    <source>
        <dbReference type="ARBA" id="ARBA00022989"/>
    </source>
</evidence>
<keyword evidence="3 14" id="KW-0812">Transmembrane</keyword>
<feature type="compositionally biased region" description="Pro residues" evidence="13">
    <location>
        <begin position="768"/>
        <end position="788"/>
    </location>
</feature>
<reference evidence="15" key="2">
    <citation type="submission" date="2025-08" db="UniProtKB">
        <authorList>
            <consortium name="Ensembl"/>
        </authorList>
    </citation>
    <scope>IDENTIFICATION</scope>
</reference>
<keyword evidence="12" id="KW-0407">Ion channel</keyword>
<keyword evidence="16" id="KW-1185">Reference proteome</keyword>
<dbReference type="InterPro" id="IPR050970">
    <property type="entry name" value="Cl_channel_volt-gated"/>
</dbReference>
<dbReference type="Pfam" id="PF00654">
    <property type="entry name" value="Voltage_CLC"/>
    <property type="match status" value="1"/>
</dbReference>
<dbReference type="SUPFAM" id="SSF54631">
    <property type="entry name" value="CBS-domain pair"/>
    <property type="match status" value="1"/>
</dbReference>
<feature type="transmembrane region" description="Helical" evidence="14">
    <location>
        <begin position="155"/>
        <end position="174"/>
    </location>
</feature>
<keyword evidence="5" id="KW-0851">Voltage-gated channel</keyword>
<evidence type="ECO:0000256" key="2">
    <source>
        <dbReference type="ARBA" id="ARBA00022448"/>
    </source>
</evidence>
<dbReference type="CDD" id="cd03683">
    <property type="entry name" value="ClC_1_like"/>
    <property type="match status" value="1"/>
</dbReference>
<accession>A0A669DIY8</accession>
<dbReference type="PANTHER" id="PTHR45720:SF9">
    <property type="entry name" value="CHLORIDE CHANNEL 1, SKELETAL MUSCLE ISOFORM X1"/>
    <property type="match status" value="1"/>
</dbReference>
<dbReference type="PANTHER" id="PTHR45720">
    <property type="entry name" value="CHLORIDE CHANNEL PROTEIN 2"/>
    <property type="match status" value="1"/>
</dbReference>
<evidence type="ECO:0000256" key="3">
    <source>
        <dbReference type="ARBA" id="ARBA00022692"/>
    </source>
</evidence>
<feature type="transmembrane region" description="Helical" evidence="14">
    <location>
        <begin position="311"/>
        <end position="330"/>
    </location>
</feature>
<reference evidence="15" key="3">
    <citation type="submission" date="2025-09" db="UniProtKB">
        <authorList>
            <consortium name="Ensembl"/>
        </authorList>
    </citation>
    <scope>IDENTIFICATION</scope>
</reference>
<feature type="transmembrane region" description="Helical" evidence="14">
    <location>
        <begin position="646"/>
        <end position="670"/>
    </location>
</feature>
<keyword evidence="2" id="KW-0813">Transport</keyword>
<dbReference type="Proteomes" id="UP000005207">
    <property type="component" value="Linkage group LG22"/>
</dbReference>
<evidence type="ECO:0000256" key="10">
    <source>
        <dbReference type="ARBA" id="ARBA00023173"/>
    </source>
</evidence>
<dbReference type="InterPro" id="IPR014743">
    <property type="entry name" value="Cl-channel_core"/>
</dbReference>
<protein>
    <submittedName>
        <fullName evidence="15">Chloride channel, voltage-sensitive 1a</fullName>
    </submittedName>
</protein>
<evidence type="ECO:0000256" key="9">
    <source>
        <dbReference type="ARBA" id="ARBA00023136"/>
    </source>
</evidence>
<evidence type="ECO:0000256" key="4">
    <source>
        <dbReference type="ARBA" id="ARBA00022737"/>
    </source>
</evidence>
<dbReference type="SUPFAM" id="SSF81340">
    <property type="entry name" value="Clc chloride channel"/>
    <property type="match status" value="1"/>
</dbReference>
<evidence type="ECO:0000256" key="14">
    <source>
        <dbReference type="SAM" id="Phobius"/>
    </source>
</evidence>
<organism evidence="15 16">
    <name type="scientific">Oreochromis niloticus</name>
    <name type="common">Nile tilapia</name>
    <name type="synonym">Tilapia nilotica</name>
    <dbReference type="NCBI Taxonomy" id="8128"/>
    <lineage>
        <taxon>Eukaryota</taxon>
        <taxon>Metazoa</taxon>
        <taxon>Chordata</taxon>
        <taxon>Craniata</taxon>
        <taxon>Vertebrata</taxon>
        <taxon>Euteleostomi</taxon>
        <taxon>Actinopterygii</taxon>
        <taxon>Neopterygii</taxon>
        <taxon>Teleostei</taxon>
        <taxon>Neoteleostei</taxon>
        <taxon>Acanthomorphata</taxon>
        <taxon>Ovalentaria</taxon>
        <taxon>Cichlomorphae</taxon>
        <taxon>Cichliformes</taxon>
        <taxon>Cichlidae</taxon>
        <taxon>African cichlids</taxon>
        <taxon>Pseudocrenilabrinae</taxon>
        <taxon>Oreochromini</taxon>
        <taxon>Oreochromis</taxon>
    </lineage>
</organism>
<evidence type="ECO:0000256" key="1">
    <source>
        <dbReference type="ARBA" id="ARBA00004141"/>
    </source>
</evidence>
<feature type="region of interest" description="Disordered" evidence="13">
    <location>
        <begin position="759"/>
        <end position="795"/>
    </location>
</feature>
<keyword evidence="11" id="KW-0868">Chloride</keyword>
<feature type="transmembrane region" description="Helical" evidence="14">
    <location>
        <begin position="404"/>
        <end position="425"/>
    </location>
</feature>
<gene>
    <name evidence="15" type="primary">LOC100707037</name>
</gene>